<sequence>MTVTSDKIVHNHYSESRIHTVDTTLLKPFYAALWFTRPFSKQQWGLYITRRPGDEAEYRLH</sequence>
<evidence type="ECO:0000313" key="2">
    <source>
        <dbReference type="Proteomes" id="UP001152888"/>
    </source>
</evidence>
<gene>
    <name evidence="1" type="ORF">ACAOBT_LOCUS1596</name>
</gene>
<accession>A0A9P0NXA2</accession>
<reference evidence="1" key="1">
    <citation type="submission" date="2022-03" db="EMBL/GenBank/DDBJ databases">
        <authorList>
            <person name="Sayadi A."/>
        </authorList>
    </citation>
    <scope>NUCLEOTIDE SEQUENCE</scope>
</reference>
<proteinExistence type="predicted"/>
<evidence type="ECO:0000313" key="1">
    <source>
        <dbReference type="EMBL" id="CAH1956498.1"/>
    </source>
</evidence>
<name>A0A9P0NXA2_ACAOB</name>
<dbReference type="Proteomes" id="UP001152888">
    <property type="component" value="Unassembled WGS sequence"/>
</dbReference>
<keyword evidence="2" id="KW-1185">Reference proteome</keyword>
<organism evidence="1 2">
    <name type="scientific">Acanthoscelides obtectus</name>
    <name type="common">Bean weevil</name>
    <name type="synonym">Bruchus obtectus</name>
    <dbReference type="NCBI Taxonomy" id="200917"/>
    <lineage>
        <taxon>Eukaryota</taxon>
        <taxon>Metazoa</taxon>
        <taxon>Ecdysozoa</taxon>
        <taxon>Arthropoda</taxon>
        <taxon>Hexapoda</taxon>
        <taxon>Insecta</taxon>
        <taxon>Pterygota</taxon>
        <taxon>Neoptera</taxon>
        <taxon>Endopterygota</taxon>
        <taxon>Coleoptera</taxon>
        <taxon>Polyphaga</taxon>
        <taxon>Cucujiformia</taxon>
        <taxon>Chrysomeloidea</taxon>
        <taxon>Chrysomelidae</taxon>
        <taxon>Bruchinae</taxon>
        <taxon>Bruchini</taxon>
        <taxon>Acanthoscelides</taxon>
    </lineage>
</organism>
<protein>
    <submittedName>
        <fullName evidence="1">Uncharacterized protein</fullName>
    </submittedName>
</protein>
<dbReference type="AlphaFoldDB" id="A0A9P0NXA2"/>
<comment type="caution">
    <text evidence="1">The sequence shown here is derived from an EMBL/GenBank/DDBJ whole genome shotgun (WGS) entry which is preliminary data.</text>
</comment>
<dbReference type="EMBL" id="CAKOFQ010006666">
    <property type="protein sequence ID" value="CAH1956498.1"/>
    <property type="molecule type" value="Genomic_DNA"/>
</dbReference>